<dbReference type="Proteomes" id="UP001602123">
    <property type="component" value="Unassembled WGS sequence"/>
</dbReference>
<evidence type="ECO:0000256" key="3">
    <source>
        <dbReference type="ARBA" id="ARBA00023204"/>
    </source>
</evidence>
<protein>
    <submittedName>
        <fullName evidence="5">PD-(D/E)XK nuclease family protein</fullName>
    </submittedName>
</protein>
<dbReference type="InterPro" id="IPR038726">
    <property type="entry name" value="PDDEXK_AddAB-type"/>
</dbReference>
<keyword evidence="3" id="KW-0234">DNA repair</keyword>
<reference evidence="5 6" key="1">
    <citation type="submission" date="2024-10" db="EMBL/GenBank/DDBJ databases">
        <title>The Natural Products Discovery Center: Release of the First 8490 Sequenced Strains for Exploring Actinobacteria Biosynthetic Diversity.</title>
        <authorList>
            <person name="Kalkreuter E."/>
            <person name="Kautsar S.A."/>
            <person name="Yang D."/>
            <person name="Bader C.D."/>
            <person name="Teijaro C.N."/>
            <person name="Fluegel L."/>
            <person name="Davis C.M."/>
            <person name="Simpson J.R."/>
            <person name="Lauterbach L."/>
            <person name="Steele A.D."/>
            <person name="Gui C."/>
            <person name="Meng S."/>
            <person name="Li G."/>
            <person name="Viehrig K."/>
            <person name="Ye F."/>
            <person name="Su P."/>
            <person name="Kiefer A.F."/>
            <person name="Nichols A."/>
            <person name="Cepeda A.J."/>
            <person name="Yan W."/>
            <person name="Fan B."/>
            <person name="Jiang Y."/>
            <person name="Adhikari A."/>
            <person name="Zheng C.-J."/>
            <person name="Schuster L."/>
            <person name="Cowan T.M."/>
            <person name="Smanski M.J."/>
            <person name="Chevrette M.G."/>
            <person name="De Carvalho L.P.S."/>
            <person name="Shen B."/>
        </authorList>
    </citation>
    <scope>NUCLEOTIDE SEQUENCE [LARGE SCALE GENOMIC DNA]</scope>
    <source>
        <strain evidence="5 6">NPDC001650</strain>
    </source>
</reference>
<evidence type="ECO:0000313" key="6">
    <source>
        <dbReference type="Proteomes" id="UP001602123"/>
    </source>
</evidence>
<proteinExistence type="predicted"/>
<dbReference type="RefSeq" id="WP_388624810.1">
    <property type="nucleotide sequence ID" value="NZ_JBIAUT010000001.1"/>
</dbReference>
<evidence type="ECO:0000256" key="2">
    <source>
        <dbReference type="ARBA" id="ARBA00022806"/>
    </source>
</evidence>
<keyword evidence="2" id="KW-0347">Helicase</keyword>
<dbReference type="Pfam" id="PF12705">
    <property type="entry name" value="PDDEXK_1"/>
    <property type="match status" value="1"/>
</dbReference>
<sequence>MADYTAWQMQQWMTGDESLVRVGPGTGAGAEEVPGCPARDAAEARPGVRVRVPSRLPHEHLETFTLGPVCDVLDLIEFEGEPLERALDALLERPRPLHPGHLAYAEHAVRLYAGRPDPHGLTPVKPYWVVRKDNGRRWELYAWWRRYQSADGSVREYRRLRHAGARASTPGEIAIAAYTAAFGFSASWPRRWPREFALHDSPSRVTHVRIVETGLADGSRNVQFEGTVDEARAYYDAFGDAHVRSVVKGGPERPGPACADCKQFTGCGAVRRSPGALALPSRKLPLRKVSAGELQYHALCPAQAFLRALRLPQSDECSDAAKLDQAVHGWIEALHRRDGRPACVAADMPAPGANWTRGRWRVPDEEAELGRRMLLHHVNACPFRNAALIERAEPGPLRVVHDTAAQALVVAKPDLLYREDGSWVWRDLKTTRAASRRAGDLLDAYPRIALAVVLLAQGALGGDAGGSRVEVEILRPGGSDTQVIDPTDPERLAKARAVLRRYAGPWRADHTWEARPGRHCRWCPVSRWCTSAVRGEDAEEKA</sequence>
<comment type="caution">
    <text evidence="5">The sequence shown here is derived from an EMBL/GenBank/DDBJ whole genome shotgun (WGS) entry which is preliminary data.</text>
</comment>
<organism evidence="5 6">
    <name type="scientific">Streptomyces nondiastaticus</name>
    <dbReference type="NCBI Taxonomy" id="3154512"/>
    <lineage>
        <taxon>Bacteria</taxon>
        <taxon>Bacillati</taxon>
        <taxon>Actinomycetota</taxon>
        <taxon>Actinomycetes</taxon>
        <taxon>Kitasatosporales</taxon>
        <taxon>Streptomycetaceae</taxon>
        <taxon>Streptomyces</taxon>
    </lineage>
</organism>
<feature type="domain" description="PD-(D/E)XK endonuclease-like" evidence="4">
    <location>
        <begin position="289"/>
        <end position="529"/>
    </location>
</feature>
<evidence type="ECO:0000256" key="1">
    <source>
        <dbReference type="ARBA" id="ARBA00022763"/>
    </source>
</evidence>
<keyword evidence="2" id="KW-0547">Nucleotide-binding</keyword>
<gene>
    <name evidence="5" type="ORF">ACFYZM_05655</name>
</gene>
<evidence type="ECO:0000259" key="4">
    <source>
        <dbReference type="Pfam" id="PF12705"/>
    </source>
</evidence>
<keyword evidence="2" id="KW-0067">ATP-binding</keyword>
<dbReference type="EMBL" id="JBIAUT010000001">
    <property type="protein sequence ID" value="MFF4215751.1"/>
    <property type="molecule type" value="Genomic_DNA"/>
</dbReference>
<accession>A0ABW6TT26</accession>
<keyword evidence="6" id="KW-1185">Reference proteome</keyword>
<keyword evidence="1" id="KW-0227">DNA damage</keyword>
<evidence type="ECO:0000313" key="5">
    <source>
        <dbReference type="EMBL" id="MFF4215751.1"/>
    </source>
</evidence>
<keyword evidence="2" id="KW-0378">Hydrolase</keyword>
<name>A0ABW6TT26_9ACTN</name>